<sequence length="173" mass="19902">MGLQIVWTVIEASSLALKEELMEKCPQNLSYLIRNPPQNKFESVGDKKKCEIIGDSNSGKKGANNSYGHISNVYRIRRVDVIAEEREEEEEREEPAVENDEYAEVEFMVEEYDKLDLVKFPIPPRVRAAAENMVGEIVVVNEAVKAKLEAIRQKIKADTDKHMRVKVFMWETM</sequence>
<protein>
    <submittedName>
        <fullName evidence="1">Uncharacterized protein</fullName>
    </submittedName>
</protein>
<keyword evidence="2" id="KW-1185">Reference proteome</keyword>
<name>A0A9D5B9X5_PEA</name>
<proteinExistence type="predicted"/>
<dbReference type="Gramene" id="Psat01G0054800-T1">
    <property type="protein sequence ID" value="KAI5441127.1"/>
    <property type="gene ID" value="KIW84_010548"/>
</dbReference>
<dbReference type="Proteomes" id="UP001058974">
    <property type="component" value="Chromosome 1"/>
</dbReference>
<evidence type="ECO:0000313" key="1">
    <source>
        <dbReference type="EMBL" id="KAI5441127.1"/>
    </source>
</evidence>
<comment type="caution">
    <text evidence="1">The sequence shown here is derived from an EMBL/GenBank/DDBJ whole genome shotgun (WGS) entry which is preliminary data.</text>
</comment>
<evidence type="ECO:0000313" key="2">
    <source>
        <dbReference type="Proteomes" id="UP001058974"/>
    </source>
</evidence>
<organism evidence="1 2">
    <name type="scientific">Pisum sativum</name>
    <name type="common">Garden pea</name>
    <name type="synonym">Lathyrus oleraceus</name>
    <dbReference type="NCBI Taxonomy" id="3888"/>
    <lineage>
        <taxon>Eukaryota</taxon>
        <taxon>Viridiplantae</taxon>
        <taxon>Streptophyta</taxon>
        <taxon>Embryophyta</taxon>
        <taxon>Tracheophyta</taxon>
        <taxon>Spermatophyta</taxon>
        <taxon>Magnoliopsida</taxon>
        <taxon>eudicotyledons</taxon>
        <taxon>Gunneridae</taxon>
        <taxon>Pentapetalae</taxon>
        <taxon>rosids</taxon>
        <taxon>fabids</taxon>
        <taxon>Fabales</taxon>
        <taxon>Fabaceae</taxon>
        <taxon>Papilionoideae</taxon>
        <taxon>50 kb inversion clade</taxon>
        <taxon>NPAAA clade</taxon>
        <taxon>Hologalegina</taxon>
        <taxon>IRL clade</taxon>
        <taxon>Fabeae</taxon>
        <taxon>Lathyrus</taxon>
    </lineage>
</organism>
<reference evidence="1 2" key="1">
    <citation type="journal article" date="2022" name="Nat. Genet.">
        <title>Improved pea reference genome and pan-genome highlight genomic features and evolutionary characteristics.</title>
        <authorList>
            <person name="Yang T."/>
            <person name="Liu R."/>
            <person name="Luo Y."/>
            <person name="Hu S."/>
            <person name="Wang D."/>
            <person name="Wang C."/>
            <person name="Pandey M.K."/>
            <person name="Ge S."/>
            <person name="Xu Q."/>
            <person name="Li N."/>
            <person name="Li G."/>
            <person name="Huang Y."/>
            <person name="Saxena R.K."/>
            <person name="Ji Y."/>
            <person name="Li M."/>
            <person name="Yan X."/>
            <person name="He Y."/>
            <person name="Liu Y."/>
            <person name="Wang X."/>
            <person name="Xiang C."/>
            <person name="Varshney R.K."/>
            <person name="Ding H."/>
            <person name="Gao S."/>
            <person name="Zong X."/>
        </authorList>
    </citation>
    <scope>NUCLEOTIDE SEQUENCE [LARGE SCALE GENOMIC DNA]</scope>
    <source>
        <strain evidence="1 2">cv. Zhongwan 6</strain>
    </source>
</reference>
<gene>
    <name evidence="1" type="ORF">KIW84_010548</name>
</gene>
<dbReference type="EMBL" id="JAMSHJ010000001">
    <property type="protein sequence ID" value="KAI5441127.1"/>
    <property type="molecule type" value="Genomic_DNA"/>
</dbReference>
<accession>A0A9D5B9X5</accession>
<dbReference type="AlphaFoldDB" id="A0A9D5B9X5"/>